<dbReference type="RefSeq" id="WP_073082530.1">
    <property type="nucleotide sequence ID" value="NZ_FRBL01000005.1"/>
</dbReference>
<feature type="signal peptide" evidence="1">
    <location>
        <begin position="1"/>
        <end position="18"/>
    </location>
</feature>
<proteinExistence type="predicted"/>
<dbReference type="OrthoDB" id="670767at2"/>
<sequence length="137" mass="15793">MRHLLAILAIFGSITAYAQQHKDPVDIIEERYQRCLAQSSNMYNCATIYYQAIDSALSATIQHLYSHLSAGSVNKLQSDQIAWEEKKEAYFKKIDERVEKLHKSTMQGLDDDMISTDNKAAFLKDRLLELYREYPLG</sequence>
<evidence type="ECO:0000313" key="3">
    <source>
        <dbReference type="EMBL" id="SHL91112.1"/>
    </source>
</evidence>
<dbReference type="EMBL" id="FRBL01000005">
    <property type="protein sequence ID" value="SHL91112.1"/>
    <property type="molecule type" value="Genomic_DNA"/>
</dbReference>
<reference evidence="3 4" key="1">
    <citation type="submission" date="2016-11" db="EMBL/GenBank/DDBJ databases">
        <authorList>
            <person name="Jaros S."/>
            <person name="Januszkiewicz K."/>
            <person name="Wedrychowicz H."/>
        </authorList>
    </citation>
    <scope>NUCLEOTIDE SEQUENCE [LARGE SCALE GENOMIC DNA]</scope>
    <source>
        <strain evidence="3 4">DSM 27406</strain>
    </source>
</reference>
<feature type="chain" id="PRO_5012274643" description="Lysozyme inhibitor LprI-like N-terminal domain-containing protein" evidence="1">
    <location>
        <begin position="19"/>
        <end position="137"/>
    </location>
</feature>
<keyword evidence="1" id="KW-0732">Signal</keyword>
<evidence type="ECO:0000256" key="1">
    <source>
        <dbReference type="SAM" id="SignalP"/>
    </source>
</evidence>
<dbReference type="Proteomes" id="UP000184420">
    <property type="component" value="Unassembled WGS sequence"/>
</dbReference>
<dbReference type="AlphaFoldDB" id="A0A1M7EH24"/>
<feature type="domain" description="Lysozyme inhibitor LprI-like N-terminal" evidence="2">
    <location>
        <begin position="40"/>
        <end position="129"/>
    </location>
</feature>
<protein>
    <recommendedName>
        <fullName evidence="2">Lysozyme inhibitor LprI-like N-terminal domain-containing protein</fullName>
    </recommendedName>
</protein>
<dbReference type="STRING" id="1419482.SAMN05444266_105445"/>
<evidence type="ECO:0000259" key="2">
    <source>
        <dbReference type="Pfam" id="PF07007"/>
    </source>
</evidence>
<dbReference type="InterPro" id="IPR009739">
    <property type="entry name" value="LprI-like_N"/>
</dbReference>
<dbReference type="Pfam" id="PF07007">
    <property type="entry name" value="LprI"/>
    <property type="match status" value="1"/>
</dbReference>
<gene>
    <name evidence="3" type="ORF">SAMN05444266_105445</name>
</gene>
<evidence type="ECO:0000313" key="4">
    <source>
        <dbReference type="Proteomes" id="UP000184420"/>
    </source>
</evidence>
<keyword evidence="4" id="KW-1185">Reference proteome</keyword>
<name>A0A1M7EH24_9BACT</name>
<organism evidence="3 4">
    <name type="scientific">Chitinophaga jiangningensis</name>
    <dbReference type="NCBI Taxonomy" id="1419482"/>
    <lineage>
        <taxon>Bacteria</taxon>
        <taxon>Pseudomonadati</taxon>
        <taxon>Bacteroidota</taxon>
        <taxon>Chitinophagia</taxon>
        <taxon>Chitinophagales</taxon>
        <taxon>Chitinophagaceae</taxon>
        <taxon>Chitinophaga</taxon>
    </lineage>
</organism>
<accession>A0A1M7EH24</accession>